<keyword evidence="3" id="KW-1185">Reference proteome</keyword>
<evidence type="ECO:0000259" key="1">
    <source>
        <dbReference type="PROSITE" id="PS51792"/>
    </source>
</evidence>
<evidence type="ECO:0000313" key="3">
    <source>
        <dbReference type="Proteomes" id="UP001497516"/>
    </source>
</evidence>
<dbReference type="InterPro" id="IPR034751">
    <property type="entry name" value="Yippee"/>
</dbReference>
<gene>
    <name evidence="2" type="ORF">LTRI10_LOCUS43570</name>
</gene>
<dbReference type="AlphaFoldDB" id="A0AAV2FZ80"/>
<organism evidence="2 3">
    <name type="scientific">Linum trigynum</name>
    <dbReference type="NCBI Taxonomy" id="586398"/>
    <lineage>
        <taxon>Eukaryota</taxon>
        <taxon>Viridiplantae</taxon>
        <taxon>Streptophyta</taxon>
        <taxon>Embryophyta</taxon>
        <taxon>Tracheophyta</taxon>
        <taxon>Spermatophyta</taxon>
        <taxon>Magnoliopsida</taxon>
        <taxon>eudicotyledons</taxon>
        <taxon>Gunneridae</taxon>
        <taxon>Pentapetalae</taxon>
        <taxon>rosids</taxon>
        <taxon>fabids</taxon>
        <taxon>Malpighiales</taxon>
        <taxon>Linaceae</taxon>
        <taxon>Linum</taxon>
    </lineage>
</organism>
<protein>
    <recommendedName>
        <fullName evidence="1">Yippee domain-containing protein</fullName>
    </recommendedName>
</protein>
<dbReference type="EMBL" id="OZ034820">
    <property type="protein sequence ID" value="CAL1403656.1"/>
    <property type="molecule type" value="Genomic_DNA"/>
</dbReference>
<proteinExistence type="predicted"/>
<accession>A0AAV2FZ80</accession>
<evidence type="ECO:0000313" key="2">
    <source>
        <dbReference type="EMBL" id="CAL1403656.1"/>
    </source>
</evidence>
<sequence>MAAEDLHRNPGWPLIFELVRTVDYRFFHCRRCSCCVAFPDTFFEKAENYGLFVAVINFRLDKQKEENRGNVCITTADVHCLQCNNLFGVKVINVTVSDKTKDSREFFWLTMTELVYWNGHEEVKASSVEPPNRSRREIEEQIERIY</sequence>
<dbReference type="Proteomes" id="UP001497516">
    <property type="component" value="Chromosome 7"/>
</dbReference>
<name>A0AAV2FZ80_9ROSI</name>
<feature type="domain" description="Yippee" evidence="1">
    <location>
        <begin position="25"/>
        <end position="118"/>
    </location>
</feature>
<dbReference type="PROSITE" id="PS51792">
    <property type="entry name" value="YIPPEE"/>
    <property type="match status" value="1"/>
</dbReference>
<reference evidence="2 3" key="1">
    <citation type="submission" date="2024-04" db="EMBL/GenBank/DDBJ databases">
        <authorList>
            <person name="Fracassetti M."/>
        </authorList>
    </citation>
    <scope>NUCLEOTIDE SEQUENCE [LARGE SCALE GENOMIC DNA]</scope>
</reference>